<dbReference type="InterPro" id="IPR023458">
    <property type="entry name" value="Met-tRNA_ligase_1"/>
</dbReference>
<evidence type="ECO:0000259" key="14">
    <source>
        <dbReference type="Pfam" id="PF19303"/>
    </source>
</evidence>
<dbReference type="GO" id="GO:0005524">
    <property type="term" value="F:ATP binding"/>
    <property type="evidence" value="ECO:0007669"/>
    <property type="project" value="UniProtKB-KW"/>
</dbReference>
<accession>A0A915ELP7</accession>
<sequence length="574" mass="65611">MKSNANASANFKMSQKWTERKPEFFDSSNKIRLPVKGARNILITSALPYVNNVPHLGNIIGSVLSADVFSRYCQMQGYQSLYVCGTDEYGTATEMKALKDGVSVQEICDKFHVLHKQIYDWFNIDFDYFGRTTTQHQTEICQEIFNKIHKNNLTSTSSLEQLHCEKCDRFLADRYCDGCGKLLDAVELVEPKCHLCQNTPKVKQSKHIFLDLDRLAGEVEKHFDAVTSAEDSHWSVNAIAIVKSWLKGGLEKRCITRDLKWGTPVPLEEFASKVFYVWFDAPIGYLSMTKALLGKDGMEKWWKNPDEVELVNYTNFGQRQWENFTKVRHMCATEYLNYEDKKFSKSRNTGVFGDSVSTIGIQADVWRFYLVYMRPESQDTAFCWDDFMAKVNSELNDNLGNFVQRSLTFVFNHFQGVIPAMKMTPIEDELFLAVNKELAEYTKNLESVKLKNALVGILSISRLGNQYIQANKPWLAVKGTEKDKQRAATVVAVAANLSMLLSTTFYPFMPEASKQIRQTCNIQQSIRLPNAFIQFLVDGHTISKPVPLFPKLEEASIKEWKVRFGAVSQGVRNQ</sequence>
<evidence type="ECO:0000256" key="12">
    <source>
        <dbReference type="RuleBase" id="RU363039"/>
    </source>
</evidence>
<dbReference type="Proteomes" id="UP000887574">
    <property type="component" value="Unplaced"/>
</dbReference>
<dbReference type="InterPro" id="IPR009080">
    <property type="entry name" value="tRNAsynth_Ia_anticodon-bd"/>
</dbReference>
<dbReference type="GO" id="GO:0017101">
    <property type="term" value="C:aminoacyl-tRNA synthetase multienzyme complex"/>
    <property type="evidence" value="ECO:0007669"/>
    <property type="project" value="TreeGrafter"/>
</dbReference>
<feature type="domain" description="Methionyl/Leucyl tRNA synthetase" evidence="13">
    <location>
        <begin position="41"/>
        <end position="406"/>
    </location>
</feature>
<keyword evidence="15" id="KW-1185">Reference proteome</keyword>
<dbReference type="Gene3D" id="2.20.28.20">
    <property type="entry name" value="Methionyl-tRNA synthetase, Zn-domain"/>
    <property type="match status" value="1"/>
</dbReference>
<evidence type="ECO:0000256" key="11">
    <source>
        <dbReference type="ARBA" id="ARBA00047364"/>
    </source>
</evidence>
<keyword evidence="7 12" id="KW-0067">ATP-binding</keyword>
<evidence type="ECO:0000256" key="4">
    <source>
        <dbReference type="ARBA" id="ARBA00018335"/>
    </source>
</evidence>
<dbReference type="GO" id="GO:0006431">
    <property type="term" value="P:methionyl-tRNA aminoacylation"/>
    <property type="evidence" value="ECO:0007669"/>
    <property type="project" value="InterPro"/>
</dbReference>
<dbReference type="InterPro" id="IPR014729">
    <property type="entry name" value="Rossmann-like_a/b/a_fold"/>
</dbReference>
<evidence type="ECO:0000313" key="15">
    <source>
        <dbReference type="Proteomes" id="UP000887574"/>
    </source>
</evidence>
<keyword evidence="6 12" id="KW-0547">Nucleotide-binding</keyword>
<dbReference type="Pfam" id="PF09334">
    <property type="entry name" value="tRNA-synt_1g"/>
    <property type="match status" value="1"/>
</dbReference>
<comment type="subcellular location">
    <subcellularLocation>
        <location evidence="1">Cytoplasm</location>
    </subcellularLocation>
</comment>
<dbReference type="WBParaSite" id="jg722.2">
    <property type="protein sequence ID" value="jg722.2"/>
    <property type="gene ID" value="jg722"/>
</dbReference>
<dbReference type="Pfam" id="PF19303">
    <property type="entry name" value="Anticodon_3"/>
    <property type="match status" value="1"/>
</dbReference>
<dbReference type="EC" id="6.1.1.10" evidence="3"/>
<evidence type="ECO:0000256" key="8">
    <source>
        <dbReference type="ARBA" id="ARBA00022917"/>
    </source>
</evidence>
<dbReference type="InterPro" id="IPR033911">
    <property type="entry name" value="MetRS_core"/>
</dbReference>
<name>A0A915ELP7_9BILA</name>
<evidence type="ECO:0000313" key="16">
    <source>
        <dbReference type="WBParaSite" id="jg722.2"/>
    </source>
</evidence>
<dbReference type="PRINTS" id="PR01041">
    <property type="entry name" value="TRNASYNTHMET"/>
</dbReference>
<evidence type="ECO:0000256" key="2">
    <source>
        <dbReference type="ARBA" id="ARBA00005594"/>
    </source>
</evidence>
<dbReference type="CDD" id="cd07957">
    <property type="entry name" value="Anticodon_Ia_Met"/>
    <property type="match status" value="1"/>
</dbReference>
<dbReference type="InterPro" id="IPR001412">
    <property type="entry name" value="aa-tRNA-synth_I_CS"/>
</dbReference>
<dbReference type="GO" id="GO:0005829">
    <property type="term" value="C:cytosol"/>
    <property type="evidence" value="ECO:0007669"/>
    <property type="project" value="TreeGrafter"/>
</dbReference>
<dbReference type="PANTHER" id="PTHR45765:SF1">
    <property type="entry name" value="METHIONINE--TRNA LIGASE, CYTOPLASMIC"/>
    <property type="match status" value="1"/>
</dbReference>
<evidence type="ECO:0000256" key="5">
    <source>
        <dbReference type="ARBA" id="ARBA00022598"/>
    </source>
</evidence>
<keyword evidence="8 12" id="KW-0648">Protein biosynthesis</keyword>
<dbReference type="InterPro" id="IPR041872">
    <property type="entry name" value="Anticodon_Met"/>
</dbReference>
<dbReference type="Gene3D" id="3.40.50.620">
    <property type="entry name" value="HUPs"/>
    <property type="match status" value="1"/>
</dbReference>
<evidence type="ECO:0000256" key="3">
    <source>
        <dbReference type="ARBA" id="ARBA00012838"/>
    </source>
</evidence>
<keyword evidence="5 12" id="KW-0436">Ligase</keyword>
<dbReference type="PANTHER" id="PTHR45765">
    <property type="entry name" value="METHIONINE--TRNA LIGASE"/>
    <property type="match status" value="1"/>
</dbReference>
<dbReference type="SUPFAM" id="SSF52374">
    <property type="entry name" value="Nucleotidylyl transferase"/>
    <property type="match status" value="1"/>
</dbReference>
<evidence type="ECO:0000256" key="7">
    <source>
        <dbReference type="ARBA" id="ARBA00022840"/>
    </source>
</evidence>
<dbReference type="NCBIfam" id="TIGR00398">
    <property type="entry name" value="metG"/>
    <property type="match status" value="1"/>
</dbReference>
<dbReference type="PROSITE" id="PS00178">
    <property type="entry name" value="AA_TRNA_LIGASE_I"/>
    <property type="match status" value="1"/>
</dbReference>
<dbReference type="InterPro" id="IPR014758">
    <property type="entry name" value="Met-tRNA_synth"/>
</dbReference>
<evidence type="ECO:0000259" key="13">
    <source>
        <dbReference type="Pfam" id="PF09334"/>
    </source>
</evidence>
<evidence type="ECO:0000256" key="1">
    <source>
        <dbReference type="ARBA" id="ARBA00004496"/>
    </source>
</evidence>
<dbReference type="InterPro" id="IPR029038">
    <property type="entry name" value="MetRS_Zn"/>
</dbReference>
<dbReference type="SUPFAM" id="SSF47323">
    <property type="entry name" value="Anticodon-binding domain of a subclass of class I aminoacyl-tRNA synthetases"/>
    <property type="match status" value="1"/>
</dbReference>
<reference evidence="16" key="1">
    <citation type="submission" date="2022-11" db="UniProtKB">
        <authorList>
            <consortium name="WormBaseParasite"/>
        </authorList>
    </citation>
    <scope>IDENTIFICATION</scope>
</reference>
<comment type="catalytic activity">
    <reaction evidence="11">
        <text>tRNA(Met) + L-methionine + ATP = L-methionyl-tRNA(Met) + AMP + diphosphate</text>
        <dbReference type="Rhea" id="RHEA:13481"/>
        <dbReference type="Rhea" id="RHEA-COMP:9667"/>
        <dbReference type="Rhea" id="RHEA-COMP:9698"/>
        <dbReference type="ChEBI" id="CHEBI:30616"/>
        <dbReference type="ChEBI" id="CHEBI:33019"/>
        <dbReference type="ChEBI" id="CHEBI:57844"/>
        <dbReference type="ChEBI" id="CHEBI:78442"/>
        <dbReference type="ChEBI" id="CHEBI:78530"/>
        <dbReference type="ChEBI" id="CHEBI:456215"/>
        <dbReference type="EC" id="6.1.1.10"/>
    </reaction>
</comment>
<dbReference type="InterPro" id="IPR015413">
    <property type="entry name" value="Methionyl/Leucyl_tRNA_Synth"/>
</dbReference>
<organism evidence="15 16">
    <name type="scientific">Ditylenchus dipsaci</name>
    <dbReference type="NCBI Taxonomy" id="166011"/>
    <lineage>
        <taxon>Eukaryota</taxon>
        <taxon>Metazoa</taxon>
        <taxon>Ecdysozoa</taxon>
        <taxon>Nematoda</taxon>
        <taxon>Chromadorea</taxon>
        <taxon>Rhabditida</taxon>
        <taxon>Tylenchina</taxon>
        <taxon>Tylenchomorpha</taxon>
        <taxon>Sphaerularioidea</taxon>
        <taxon>Anguinidae</taxon>
        <taxon>Anguininae</taxon>
        <taxon>Ditylenchus</taxon>
    </lineage>
</organism>
<feature type="domain" description="Methionyl-tRNA synthetase anticodon-binding" evidence="14">
    <location>
        <begin position="422"/>
        <end position="567"/>
    </location>
</feature>
<dbReference type="Gene3D" id="1.10.730.10">
    <property type="entry name" value="Isoleucyl-tRNA Synthetase, Domain 1"/>
    <property type="match status" value="1"/>
</dbReference>
<evidence type="ECO:0000256" key="9">
    <source>
        <dbReference type="ARBA" id="ARBA00023146"/>
    </source>
</evidence>
<dbReference type="AlphaFoldDB" id="A0A915ELP7"/>
<evidence type="ECO:0000256" key="10">
    <source>
        <dbReference type="ARBA" id="ARBA00030904"/>
    </source>
</evidence>
<proteinExistence type="inferred from homology"/>
<keyword evidence="9 12" id="KW-0030">Aminoacyl-tRNA synthetase</keyword>
<protein>
    <recommendedName>
        <fullName evidence="4">Methionine--tRNA ligase, cytoplasmic</fullName>
        <ecNumber evidence="3">6.1.1.10</ecNumber>
    </recommendedName>
    <alternativeName>
        <fullName evidence="10">Methionyl-tRNA synthetase</fullName>
    </alternativeName>
</protein>
<dbReference type="GO" id="GO:0004825">
    <property type="term" value="F:methionine-tRNA ligase activity"/>
    <property type="evidence" value="ECO:0007669"/>
    <property type="project" value="UniProtKB-EC"/>
</dbReference>
<evidence type="ECO:0000256" key="6">
    <source>
        <dbReference type="ARBA" id="ARBA00022741"/>
    </source>
</evidence>
<dbReference type="CDD" id="cd00814">
    <property type="entry name" value="MetRS_core"/>
    <property type="match status" value="1"/>
</dbReference>
<comment type="similarity">
    <text evidence="2 12">Belongs to the class-I aminoacyl-tRNA synthetase family.</text>
</comment>